<evidence type="ECO:0000313" key="2">
    <source>
        <dbReference type="Proteomes" id="UP001490330"/>
    </source>
</evidence>
<reference evidence="1 2" key="1">
    <citation type="submission" date="2024-06" db="EMBL/GenBank/DDBJ databases">
        <title>The Natural Products Discovery Center: Release of the First 8490 Sequenced Strains for Exploring Actinobacteria Biosynthetic Diversity.</title>
        <authorList>
            <person name="Kalkreuter E."/>
            <person name="Kautsar S.A."/>
            <person name="Yang D."/>
            <person name="Bader C.D."/>
            <person name="Teijaro C.N."/>
            <person name="Fluegel L."/>
            <person name="Davis C.M."/>
            <person name="Simpson J.R."/>
            <person name="Lauterbach L."/>
            <person name="Steele A.D."/>
            <person name="Gui C."/>
            <person name="Meng S."/>
            <person name="Li G."/>
            <person name="Viehrig K."/>
            <person name="Ye F."/>
            <person name="Su P."/>
            <person name="Kiefer A.F."/>
            <person name="Nichols A."/>
            <person name="Cepeda A.J."/>
            <person name="Yan W."/>
            <person name="Fan B."/>
            <person name="Jiang Y."/>
            <person name="Adhikari A."/>
            <person name="Zheng C.-J."/>
            <person name="Schuster L."/>
            <person name="Cowan T.M."/>
            <person name="Smanski M.J."/>
            <person name="Chevrette M.G."/>
            <person name="De Carvalho L.P.S."/>
            <person name="Shen B."/>
        </authorList>
    </citation>
    <scope>NUCLEOTIDE SEQUENCE [LARGE SCALE GENOMIC DNA]</scope>
    <source>
        <strain evidence="1 2">NPDC000632</strain>
    </source>
</reference>
<sequence length="44" mass="4999">MSTGKDVDWKNIEIFTSKLMARACAPVQGRRRPGRERRGALHDS</sequence>
<dbReference type="RefSeq" id="WP_350725722.1">
    <property type="nucleotide sequence ID" value="NZ_JBEPCO010000076.1"/>
</dbReference>
<dbReference type="Proteomes" id="UP001490330">
    <property type="component" value="Unassembled WGS sequence"/>
</dbReference>
<keyword evidence="2" id="KW-1185">Reference proteome</keyword>
<gene>
    <name evidence="1" type="ORF">ABT322_34315</name>
</gene>
<name>A0ABV1VQE4_9ACTN</name>
<evidence type="ECO:0000313" key="1">
    <source>
        <dbReference type="EMBL" id="MER6908717.1"/>
    </source>
</evidence>
<organism evidence="1 2">
    <name type="scientific">Streptomyces flaveolus</name>
    <dbReference type="NCBI Taxonomy" id="67297"/>
    <lineage>
        <taxon>Bacteria</taxon>
        <taxon>Bacillati</taxon>
        <taxon>Actinomycetota</taxon>
        <taxon>Actinomycetes</taxon>
        <taxon>Kitasatosporales</taxon>
        <taxon>Streptomycetaceae</taxon>
        <taxon>Streptomyces</taxon>
    </lineage>
</organism>
<proteinExistence type="predicted"/>
<dbReference type="EMBL" id="JBEPCV010000050">
    <property type="protein sequence ID" value="MER6908717.1"/>
    <property type="molecule type" value="Genomic_DNA"/>
</dbReference>
<protein>
    <submittedName>
        <fullName evidence="1">Uncharacterized protein</fullName>
    </submittedName>
</protein>
<comment type="caution">
    <text evidence="1">The sequence shown here is derived from an EMBL/GenBank/DDBJ whole genome shotgun (WGS) entry which is preliminary data.</text>
</comment>
<accession>A0ABV1VQE4</accession>